<keyword evidence="5" id="KW-1185">Reference proteome</keyword>
<dbReference type="SUPFAM" id="SSF48317">
    <property type="entry name" value="Acid phosphatase/Vanadium-dependent haloperoxidase"/>
    <property type="match status" value="1"/>
</dbReference>
<dbReference type="InterPro" id="IPR036938">
    <property type="entry name" value="PAP2/HPO_sf"/>
</dbReference>
<organism evidence="4 5">
    <name type="scientific">Paenibacillus polygoni</name>
    <dbReference type="NCBI Taxonomy" id="3050112"/>
    <lineage>
        <taxon>Bacteria</taxon>
        <taxon>Bacillati</taxon>
        <taxon>Bacillota</taxon>
        <taxon>Bacilli</taxon>
        <taxon>Bacillales</taxon>
        <taxon>Paenibacillaceae</taxon>
        <taxon>Paenibacillus</taxon>
    </lineage>
</organism>
<evidence type="ECO:0000259" key="3">
    <source>
        <dbReference type="SMART" id="SM00014"/>
    </source>
</evidence>
<feature type="domain" description="Phosphatidic acid phosphatase type 2/haloperoxidase" evidence="3">
    <location>
        <begin position="186"/>
        <end position="301"/>
    </location>
</feature>
<keyword evidence="1 2" id="KW-0732">Signal</keyword>
<proteinExistence type="predicted"/>
<dbReference type="RefSeq" id="WP_285748856.1">
    <property type="nucleotide sequence ID" value="NZ_CP127162.1"/>
</dbReference>
<feature type="signal peptide" evidence="2">
    <location>
        <begin position="1"/>
        <end position="29"/>
    </location>
</feature>
<dbReference type="NCBIfam" id="TIGR02601">
    <property type="entry name" value="autotrns_rpt"/>
    <property type="match status" value="1"/>
</dbReference>
<dbReference type="InterPro" id="IPR001011">
    <property type="entry name" value="Acid_Pase_classA_bac"/>
</dbReference>
<dbReference type="SUPFAM" id="SSF51126">
    <property type="entry name" value="Pectin lyase-like"/>
    <property type="match status" value="1"/>
</dbReference>
<feature type="chain" id="PRO_5046684021" evidence="2">
    <location>
        <begin position="30"/>
        <end position="596"/>
    </location>
</feature>
<dbReference type="SMART" id="SM00014">
    <property type="entry name" value="acidPPc"/>
    <property type="match status" value="1"/>
</dbReference>
<dbReference type="CDD" id="cd03397">
    <property type="entry name" value="PAP2_acid_phosphatase"/>
    <property type="match status" value="1"/>
</dbReference>
<accession>A0ABY8XCE8</accession>
<dbReference type="InterPro" id="IPR013425">
    <property type="entry name" value="Autotrns_rpt"/>
</dbReference>
<dbReference type="Pfam" id="PF01569">
    <property type="entry name" value="PAP2"/>
    <property type="match status" value="1"/>
</dbReference>
<evidence type="ECO:0000313" key="5">
    <source>
        <dbReference type="Proteomes" id="UP001236415"/>
    </source>
</evidence>
<dbReference type="Gene3D" id="1.20.144.10">
    <property type="entry name" value="Phosphatidic acid phosphatase type 2/haloperoxidase"/>
    <property type="match status" value="1"/>
</dbReference>
<evidence type="ECO:0000256" key="2">
    <source>
        <dbReference type="SAM" id="SignalP"/>
    </source>
</evidence>
<sequence>MNKKKTTISAAILSISILLSSLGGSYASASDSSASASASIKNVNPPAAPAWGHFVDQYKNNVPDNQTVRNNPTIGLLSEFNKLWTPGDSWNTGTILDHKVLDLNIQKVLHMSLRRTANEEKEAYLDDRRNQSYSVIDGLGTLADVYRSKAKATTTIQDVAADATSKKYSDEGNNAGDPESELGSMVNLVNTLRGQYSSTNPAKSYFSYPRPFRWVNNSVVLPTLIPVQNADPTKDGGFPSGHTNAAYLSAFALAYAVPERYQELLTRASELGNNRIVAGMHSPLDVMGGRVMATATAAAILSDPANKELKKAAYKEAHELLLTQEGTETDDYSNHAANKKVYTERLTYGFKRDKKATAPVVVPKGAEVLLETRLPYLNDTQRRWVLATTGLASGYPVLDDPEGWGRLNLFAAADGYGAFDTDVTVTMDANKGGFYAEDSWRNDISGKGKLTKKGTGTLTLEGNNTYSGGTLIEQGTLEGMSKTAFGAASVTNNGGILSENVDGQWKIGGSYRQSDKGTTELTIGSKKDLLQIKKEAVLSGKLSLTFTNLYVPKNGDAIITFDKRKGSFSSVEIKGLPSKNKVEVVYTAKSVQLKVK</sequence>
<protein>
    <submittedName>
        <fullName evidence="4">Phosphatase PAP2 family protein</fullName>
    </submittedName>
</protein>
<evidence type="ECO:0000256" key="1">
    <source>
        <dbReference type="ARBA" id="ARBA00022729"/>
    </source>
</evidence>
<dbReference type="EMBL" id="CP127162">
    <property type="protein sequence ID" value="WIV21266.1"/>
    <property type="molecule type" value="Genomic_DNA"/>
</dbReference>
<dbReference type="Gene3D" id="2.160.20.20">
    <property type="match status" value="1"/>
</dbReference>
<name>A0ABY8XCE8_9BACL</name>
<dbReference type="Proteomes" id="UP001236415">
    <property type="component" value="Chromosome"/>
</dbReference>
<dbReference type="Pfam" id="PF12951">
    <property type="entry name" value="PATR"/>
    <property type="match status" value="1"/>
</dbReference>
<reference evidence="4 5" key="1">
    <citation type="submission" date="2023-06" db="EMBL/GenBank/DDBJ databases">
        <title>Paenibacillus polygonum sp. nov., an endophytic bacterium, isolated from Polygonum lapathifolium L. in Nanji Wetland National Nature Reserve, South of Poyang Lake, Jiangxi Province, China.</title>
        <authorList>
            <person name="Yu Z."/>
        </authorList>
    </citation>
    <scope>NUCLEOTIDE SEQUENCE [LARGE SCALE GENOMIC DNA]</scope>
    <source>
        <strain evidence="4 5">C31</strain>
    </source>
</reference>
<evidence type="ECO:0000313" key="4">
    <source>
        <dbReference type="EMBL" id="WIV21266.1"/>
    </source>
</evidence>
<dbReference type="InterPro" id="IPR011050">
    <property type="entry name" value="Pectin_lyase_fold/virulence"/>
</dbReference>
<dbReference type="InterPro" id="IPR000326">
    <property type="entry name" value="PAP2/HPO"/>
</dbReference>
<dbReference type="InterPro" id="IPR012332">
    <property type="entry name" value="Autotransporter_pectin_lyase_C"/>
</dbReference>
<gene>
    <name evidence="4" type="ORF">QPK24_11585</name>
</gene>